<evidence type="ECO:0000313" key="2">
    <source>
        <dbReference type="EMBL" id="GLI64222.1"/>
    </source>
</evidence>
<evidence type="ECO:0000256" key="1">
    <source>
        <dbReference type="SAM" id="MobiDB-lite"/>
    </source>
</evidence>
<organism evidence="2 3">
    <name type="scientific">Volvox africanus</name>
    <dbReference type="NCBI Taxonomy" id="51714"/>
    <lineage>
        <taxon>Eukaryota</taxon>
        <taxon>Viridiplantae</taxon>
        <taxon>Chlorophyta</taxon>
        <taxon>core chlorophytes</taxon>
        <taxon>Chlorophyceae</taxon>
        <taxon>CS clade</taxon>
        <taxon>Chlamydomonadales</taxon>
        <taxon>Volvocaceae</taxon>
        <taxon>Volvox</taxon>
    </lineage>
</organism>
<feature type="compositionally biased region" description="Polar residues" evidence="1">
    <location>
        <begin position="1"/>
        <end position="14"/>
    </location>
</feature>
<feature type="region of interest" description="Disordered" evidence="1">
    <location>
        <begin position="1"/>
        <end position="40"/>
    </location>
</feature>
<dbReference type="Proteomes" id="UP001165090">
    <property type="component" value="Unassembled WGS sequence"/>
</dbReference>
<sequence length="207" mass="21437">MANSACKTFCHSPSSGPPSRCGETDFTEPDMANDTTGSSPNSCASVLKSTYDTDHANTCDFCNEKVSTDRRAMCFPGAWAIGEGVLLEMLEEGSVGCPAASEDHDGGPDIIRGGDFSSLAGNLTATMGLYLTSLASAITGGTLDASFMNGRNYYPCGGAVGNHGSTSRSSSSGMSTSSSSTRQWTTTFRPDAASSMTQTPIANKKDD</sequence>
<reference evidence="2 3" key="1">
    <citation type="journal article" date="2023" name="IScience">
        <title>Expanded male sex-determining region conserved during the evolution of homothallism in the green alga Volvox.</title>
        <authorList>
            <person name="Yamamoto K."/>
            <person name="Matsuzaki R."/>
            <person name="Mahakham W."/>
            <person name="Heman W."/>
            <person name="Sekimoto H."/>
            <person name="Kawachi M."/>
            <person name="Minakuchi Y."/>
            <person name="Toyoda A."/>
            <person name="Nozaki H."/>
        </authorList>
    </citation>
    <scope>NUCLEOTIDE SEQUENCE [LARGE SCALE GENOMIC DNA]</scope>
    <source>
        <strain evidence="2 3">NIES-4468</strain>
    </source>
</reference>
<feature type="compositionally biased region" description="Low complexity" evidence="1">
    <location>
        <begin position="165"/>
        <end position="187"/>
    </location>
</feature>
<evidence type="ECO:0000313" key="3">
    <source>
        <dbReference type="Proteomes" id="UP001165090"/>
    </source>
</evidence>
<gene>
    <name evidence="2" type="ORF">VaNZ11_007420</name>
</gene>
<comment type="caution">
    <text evidence="2">The sequence shown here is derived from an EMBL/GenBank/DDBJ whole genome shotgun (WGS) entry which is preliminary data.</text>
</comment>
<name>A0ABQ5S4H2_9CHLO</name>
<proteinExistence type="predicted"/>
<accession>A0ABQ5S4H2</accession>
<protein>
    <submittedName>
        <fullName evidence="2">Uncharacterized protein</fullName>
    </submittedName>
</protein>
<feature type="region of interest" description="Disordered" evidence="1">
    <location>
        <begin position="164"/>
        <end position="207"/>
    </location>
</feature>
<keyword evidence="3" id="KW-1185">Reference proteome</keyword>
<dbReference type="EMBL" id="BSDZ01000017">
    <property type="protein sequence ID" value="GLI64222.1"/>
    <property type="molecule type" value="Genomic_DNA"/>
</dbReference>